<gene>
    <name evidence="1" type="ORF">DVH24_030888</name>
</gene>
<organism evidence="1 2">
    <name type="scientific">Malus domestica</name>
    <name type="common">Apple</name>
    <name type="synonym">Pyrus malus</name>
    <dbReference type="NCBI Taxonomy" id="3750"/>
    <lineage>
        <taxon>Eukaryota</taxon>
        <taxon>Viridiplantae</taxon>
        <taxon>Streptophyta</taxon>
        <taxon>Embryophyta</taxon>
        <taxon>Tracheophyta</taxon>
        <taxon>Spermatophyta</taxon>
        <taxon>Magnoliopsida</taxon>
        <taxon>eudicotyledons</taxon>
        <taxon>Gunneridae</taxon>
        <taxon>Pentapetalae</taxon>
        <taxon>rosids</taxon>
        <taxon>fabids</taxon>
        <taxon>Rosales</taxon>
        <taxon>Rosaceae</taxon>
        <taxon>Amygdaloideae</taxon>
        <taxon>Maleae</taxon>
        <taxon>Malus</taxon>
    </lineage>
</organism>
<keyword evidence="2" id="KW-1185">Reference proteome</keyword>
<name>A0A498HGH3_MALDO</name>
<evidence type="ECO:0000313" key="2">
    <source>
        <dbReference type="Proteomes" id="UP000290289"/>
    </source>
</evidence>
<comment type="caution">
    <text evidence="1">The sequence shown here is derived from an EMBL/GenBank/DDBJ whole genome shotgun (WGS) entry which is preliminary data.</text>
</comment>
<sequence>MDMSYQFINKLDDFKMTIDAWLQLLSSYNKRAKIRQFQSEDLVLRQAFITARKEGFKKMDLIWEGLYKIRRVGGKGSYTIAIMNN</sequence>
<reference evidence="1 2" key="1">
    <citation type="submission" date="2018-10" db="EMBL/GenBank/DDBJ databases">
        <title>A high-quality apple genome assembly.</title>
        <authorList>
            <person name="Hu J."/>
        </authorList>
    </citation>
    <scope>NUCLEOTIDE SEQUENCE [LARGE SCALE GENOMIC DNA]</scope>
    <source>
        <strain evidence="2">cv. HFTH1</strain>
        <tissue evidence="1">Young leaf</tissue>
    </source>
</reference>
<dbReference type="Proteomes" id="UP000290289">
    <property type="component" value="Chromosome 17"/>
</dbReference>
<evidence type="ECO:0000313" key="1">
    <source>
        <dbReference type="EMBL" id="RXH68555.1"/>
    </source>
</evidence>
<dbReference type="AlphaFoldDB" id="A0A498HGH3"/>
<accession>A0A498HGH3</accession>
<proteinExistence type="predicted"/>
<protein>
    <submittedName>
        <fullName evidence="1">Uncharacterized protein</fullName>
    </submittedName>
</protein>
<dbReference type="EMBL" id="RDQH01000343">
    <property type="protein sequence ID" value="RXH68555.1"/>
    <property type="molecule type" value="Genomic_DNA"/>
</dbReference>